<protein>
    <submittedName>
        <fullName evidence="1">Uncharacterized protein</fullName>
    </submittedName>
</protein>
<organism evidence="1 2">
    <name type="scientific">Desmophyllum pertusum</name>
    <dbReference type="NCBI Taxonomy" id="174260"/>
    <lineage>
        <taxon>Eukaryota</taxon>
        <taxon>Metazoa</taxon>
        <taxon>Cnidaria</taxon>
        <taxon>Anthozoa</taxon>
        <taxon>Hexacorallia</taxon>
        <taxon>Scleractinia</taxon>
        <taxon>Caryophylliina</taxon>
        <taxon>Caryophylliidae</taxon>
        <taxon>Desmophyllum</taxon>
    </lineage>
</organism>
<evidence type="ECO:0000313" key="2">
    <source>
        <dbReference type="Proteomes" id="UP001163046"/>
    </source>
</evidence>
<evidence type="ECO:0000313" key="1">
    <source>
        <dbReference type="EMBL" id="KAJ7377233.1"/>
    </source>
</evidence>
<dbReference type="Proteomes" id="UP001163046">
    <property type="component" value="Unassembled WGS sequence"/>
</dbReference>
<keyword evidence="2" id="KW-1185">Reference proteome</keyword>
<proteinExistence type="predicted"/>
<gene>
    <name evidence="1" type="ORF">OS493_030435</name>
</gene>
<comment type="caution">
    <text evidence="1">The sequence shown here is derived from an EMBL/GenBank/DDBJ whole genome shotgun (WGS) entry which is preliminary data.</text>
</comment>
<dbReference type="AlphaFoldDB" id="A0A9X0CWS2"/>
<dbReference type="EMBL" id="MU826382">
    <property type="protein sequence ID" value="KAJ7377233.1"/>
    <property type="molecule type" value="Genomic_DNA"/>
</dbReference>
<reference evidence="1" key="1">
    <citation type="submission" date="2023-01" db="EMBL/GenBank/DDBJ databases">
        <title>Genome assembly of the deep-sea coral Lophelia pertusa.</title>
        <authorList>
            <person name="Herrera S."/>
            <person name="Cordes E."/>
        </authorList>
    </citation>
    <scope>NUCLEOTIDE SEQUENCE</scope>
    <source>
        <strain evidence="1">USNM1676648</strain>
        <tissue evidence="1">Polyp</tissue>
    </source>
</reference>
<name>A0A9X0CWS2_9CNID</name>
<accession>A0A9X0CWS2</accession>
<sequence length="104" mass="11804">MCYNADILILGTANTTSPKVEYNPKEMPTMVEISFHSEGKPMKLYFSTPVDEKSSKVQILKDKKNLRCHFPKSELGIFGEACIKKLPILDISSLPRWTAKEDLK</sequence>